<sequence length="76" mass="9122">MDKGGPVTDFERYELRRKFIEGLTDREWDVIAGALFDKQCLLRERCREQNCSDKDWQQIDDIYSLYVDLATFVLRK</sequence>
<dbReference type="Proteomes" id="UP000502617">
    <property type="component" value="Segment"/>
</dbReference>
<keyword evidence="2" id="KW-1185">Reference proteome</keyword>
<protein>
    <submittedName>
        <fullName evidence="1">Uncharacterized protein</fullName>
    </submittedName>
</protein>
<reference evidence="1 2" key="1">
    <citation type="submission" date="2020-03" db="EMBL/GenBank/DDBJ databases">
        <title>The Isolation and Genome Sequence of a Novel Cyanophage S-N03 from the Huanghai Sea, China.</title>
        <authorList>
            <person name="Jiang T."/>
        </authorList>
    </citation>
    <scope>NUCLEOTIDE SEQUENCE [LARGE SCALE GENOMIC DNA]</scope>
</reference>
<proteinExistence type="predicted"/>
<dbReference type="EMBL" id="MT162466">
    <property type="protein sequence ID" value="QIN96719.1"/>
    <property type="molecule type" value="Genomic_DNA"/>
</dbReference>
<name>A0A6G8R5N9_9CAUD</name>
<accession>A0A6G8R5N9</accession>
<dbReference type="KEGG" id="vg:77945253"/>
<dbReference type="GeneID" id="77945253"/>
<organism evidence="1 2">
    <name type="scientific">Synechococcus phage S-N03</name>
    <dbReference type="NCBI Taxonomy" id="2718943"/>
    <lineage>
        <taxon>Viruses</taxon>
        <taxon>Duplodnaviria</taxon>
        <taxon>Heunggongvirae</taxon>
        <taxon>Uroviricota</taxon>
        <taxon>Caudoviricetes</taxon>
        <taxon>Pantevenvirales</taxon>
        <taxon>Kyanoviridae</taxon>
        <taxon>Huanghaivirus</taxon>
        <taxon>Huanghaivirus snothree</taxon>
    </lineage>
</organism>
<evidence type="ECO:0000313" key="1">
    <source>
        <dbReference type="EMBL" id="QIN96719.1"/>
    </source>
</evidence>
<dbReference type="RefSeq" id="YP_010669099.1">
    <property type="nucleotide sequence ID" value="NC_070959.1"/>
</dbReference>
<evidence type="ECO:0000313" key="2">
    <source>
        <dbReference type="Proteomes" id="UP000502617"/>
    </source>
</evidence>